<comment type="caution">
    <text evidence="1">The sequence shown here is derived from an EMBL/GenBank/DDBJ whole genome shotgun (WGS) entry which is preliminary data.</text>
</comment>
<accession>A0AA40F662</accession>
<evidence type="ECO:0000313" key="2">
    <source>
        <dbReference type="Proteomes" id="UP001172155"/>
    </source>
</evidence>
<keyword evidence="2" id="KW-1185">Reference proteome</keyword>
<name>A0AA40F662_9PEZI</name>
<proteinExistence type="predicted"/>
<evidence type="ECO:0000313" key="1">
    <source>
        <dbReference type="EMBL" id="KAK0751913.1"/>
    </source>
</evidence>
<sequence length="665" mass="73593">MASPVSFGDVVAMAKIARTVAMAFTKGRKSAPAEFREVENQLYSLSAALSAFRDAACPSDVSTQLSALTLSTSTPQPEDEATGQNSTIAGMLGNCSETLKHLEKIVDKYGVISQQSDPQRSRLQRWSQDLVRNYKKVAWTTEAGDLATLRSQLMVHTNSLDLVLGIVINSRTARIEDTLKQSSERLEEIYRWWAENMRVPVAAPRSVVVVPQQLEPENISSPLPPVVTFEVYVETLQGPRLVCPEASLHDDWRESGSSQLFSCQCPAVKGKDPRHREVEAIALSPISFAYRLLGGARSWVVYKTLGHANNVLASAIVKGVPIGDIAEFEDTFVQTVSTLQAKAMQGLGLSNVLVHSSPDSQHLRVLNFRADIMTLGSFVDTVTLTVGHRSLLRENIDNLSMVHYRELLSGKGTPRIGSGGLDYAEVGIKYRHDEESDDGGNGVARNELQLKRNTTVRTENEVNVVLKGVKCLEYKMDGTGKGETLVGAIEQTEVTFHMMTTESAKLLYQKLEDMRMELFILSLEYPQPNETVALHLQVTQVQCEEICIADAEMIITRNRLGDGDKFRLIILSRNRCTILSQILSDTFFADDTARGVGKAEAAKFKLCVASPTWLVQMESPGARKVYHYPNGFRFLNFNSVHAEKMFELGRMSISLSRHADGETCV</sequence>
<dbReference type="EMBL" id="JAUKUD010000002">
    <property type="protein sequence ID" value="KAK0751913.1"/>
    <property type="molecule type" value="Genomic_DNA"/>
</dbReference>
<dbReference type="Proteomes" id="UP001172155">
    <property type="component" value="Unassembled WGS sequence"/>
</dbReference>
<organism evidence="1 2">
    <name type="scientific">Schizothecium vesticola</name>
    <dbReference type="NCBI Taxonomy" id="314040"/>
    <lineage>
        <taxon>Eukaryota</taxon>
        <taxon>Fungi</taxon>
        <taxon>Dikarya</taxon>
        <taxon>Ascomycota</taxon>
        <taxon>Pezizomycotina</taxon>
        <taxon>Sordariomycetes</taxon>
        <taxon>Sordariomycetidae</taxon>
        <taxon>Sordariales</taxon>
        <taxon>Schizotheciaceae</taxon>
        <taxon>Schizothecium</taxon>
    </lineage>
</organism>
<protein>
    <recommendedName>
        <fullName evidence="3">Fungal N-terminal domain-containing protein</fullName>
    </recommendedName>
</protein>
<dbReference type="AlphaFoldDB" id="A0AA40F662"/>
<evidence type="ECO:0008006" key="3">
    <source>
        <dbReference type="Google" id="ProtNLM"/>
    </source>
</evidence>
<dbReference type="PANTHER" id="PTHR38886:SF1">
    <property type="entry name" value="NACHT-NTPASE AND P-LOOP NTPASES N-TERMINAL DOMAIN-CONTAINING PROTEIN"/>
    <property type="match status" value="1"/>
</dbReference>
<reference evidence="1" key="1">
    <citation type="submission" date="2023-06" db="EMBL/GenBank/DDBJ databases">
        <title>Genome-scale phylogeny and comparative genomics of the fungal order Sordariales.</title>
        <authorList>
            <consortium name="Lawrence Berkeley National Laboratory"/>
            <person name="Hensen N."/>
            <person name="Bonometti L."/>
            <person name="Westerberg I."/>
            <person name="Brannstrom I.O."/>
            <person name="Guillou S."/>
            <person name="Cros-Aarteil S."/>
            <person name="Calhoun S."/>
            <person name="Haridas S."/>
            <person name="Kuo A."/>
            <person name="Mondo S."/>
            <person name="Pangilinan J."/>
            <person name="Riley R."/>
            <person name="LaButti K."/>
            <person name="Andreopoulos B."/>
            <person name="Lipzen A."/>
            <person name="Chen C."/>
            <person name="Yanf M."/>
            <person name="Daum C."/>
            <person name="Ng V."/>
            <person name="Clum A."/>
            <person name="Steindorff A."/>
            <person name="Ohm R."/>
            <person name="Martin F."/>
            <person name="Silar P."/>
            <person name="Natvig D."/>
            <person name="Lalanne C."/>
            <person name="Gautier V."/>
            <person name="Ament-velasquez S.L."/>
            <person name="Kruys A."/>
            <person name="Hutchinson M.I."/>
            <person name="Powell A.J."/>
            <person name="Barry K."/>
            <person name="Miller A.N."/>
            <person name="Grigoriev I.V."/>
            <person name="Debuchy R."/>
            <person name="Gladieux P."/>
            <person name="Thoren M.H."/>
            <person name="Johannesson H."/>
        </authorList>
    </citation>
    <scope>NUCLEOTIDE SEQUENCE</scope>
    <source>
        <strain evidence="1">SMH3187-1</strain>
    </source>
</reference>
<gene>
    <name evidence="1" type="ORF">B0T18DRAFT_79635</name>
</gene>
<dbReference type="PANTHER" id="PTHR38886">
    <property type="entry name" value="SESA DOMAIN-CONTAINING PROTEIN"/>
    <property type="match status" value="1"/>
</dbReference>